<reference evidence="4 5" key="1">
    <citation type="submission" date="2019-10" db="EMBL/GenBank/DDBJ databases">
        <title>Assembly and Annotation for the nematode Trichostrongylus colubriformis.</title>
        <authorList>
            <person name="Martin J."/>
        </authorList>
    </citation>
    <scope>NUCLEOTIDE SEQUENCE [LARGE SCALE GENOMIC DNA]</scope>
    <source>
        <strain evidence="4">G859</strain>
        <tissue evidence="4">Whole worm</tissue>
    </source>
</reference>
<evidence type="ECO:0000313" key="5">
    <source>
        <dbReference type="Proteomes" id="UP001331761"/>
    </source>
</evidence>
<dbReference type="GO" id="GO:0045087">
    <property type="term" value="P:innate immune response"/>
    <property type="evidence" value="ECO:0007669"/>
    <property type="project" value="TreeGrafter"/>
</dbReference>
<dbReference type="EMBL" id="WIXE01004111">
    <property type="protein sequence ID" value="KAK5983331.1"/>
    <property type="molecule type" value="Genomic_DNA"/>
</dbReference>
<accession>A0AAN8FNA9</accession>
<evidence type="ECO:0000256" key="2">
    <source>
        <dbReference type="ARBA" id="ARBA00022729"/>
    </source>
</evidence>
<name>A0AAN8FNA9_TRICO</name>
<dbReference type="InterPro" id="IPR017853">
    <property type="entry name" value="GH"/>
</dbReference>
<keyword evidence="2 3" id="KW-0732">Signal</keyword>
<dbReference type="PANTHER" id="PTHR23208:SF36">
    <property type="entry name" value="LYSOZYME-RELATED"/>
    <property type="match status" value="1"/>
</dbReference>
<dbReference type="CDD" id="cd06416">
    <property type="entry name" value="GH25_Lys1-like"/>
    <property type="match status" value="1"/>
</dbReference>
<dbReference type="InterPro" id="IPR002053">
    <property type="entry name" value="Glyco_hydro_25"/>
</dbReference>
<proteinExistence type="inferred from homology"/>
<organism evidence="4 5">
    <name type="scientific">Trichostrongylus colubriformis</name>
    <name type="common">Black scour worm</name>
    <dbReference type="NCBI Taxonomy" id="6319"/>
    <lineage>
        <taxon>Eukaryota</taxon>
        <taxon>Metazoa</taxon>
        <taxon>Ecdysozoa</taxon>
        <taxon>Nematoda</taxon>
        <taxon>Chromadorea</taxon>
        <taxon>Rhabditida</taxon>
        <taxon>Rhabditina</taxon>
        <taxon>Rhabditomorpha</taxon>
        <taxon>Strongyloidea</taxon>
        <taxon>Trichostrongylidae</taxon>
        <taxon>Trichostrongylus</taxon>
    </lineage>
</organism>
<dbReference type="GO" id="GO:0016998">
    <property type="term" value="P:cell wall macromolecule catabolic process"/>
    <property type="evidence" value="ECO:0007669"/>
    <property type="project" value="InterPro"/>
</dbReference>
<gene>
    <name evidence="4" type="ORF">GCK32_012274</name>
</gene>
<sequence length="281" mass="30258">MQGLVLLSASLVLSCFASPVVQKVEEAPALKQNAASELATFAYAVDLSAPVSISQFQCIRNNMYYTAFIRAYTPAGSGQIDTNACTNIQNALAAAMGTEVYMTPQPNSVKSGAQQFDEMYNNLKNSNIAVRSVWIQVASPTNWYVTSSTNINFLNTILARATQFGVTVGIYTNSSEWKQITGGARINNAMLWYWNTKGNGVVNESPANFNDFHSFGSWSKPLVKQFAQVENICGIAVNRDIYSVSSAAVADMSKSEKSDEITVGGLGLEGAANLGKPEIGQ</sequence>
<protein>
    <submittedName>
        <fullName evidence="4">LYSozyme</fullName>
    </submittedName>
</protein>
<keyword evidence="5" id="KW-1185">Reference proteome</keyword>
<dbReference type="GO" id="GO:0009253">
    <property type="term" value="P:peptidoglycan catabolic process"/>
    <property type="evidence" value="ECO:0007669"/>
    <property type="project" value="InterPro"/>
</dbReference>
<comment type="similarity">
    <text evidence="1">Belongs to the glycosyl hydrolase 25 family.</text>
</comment>
<dbReference type="PANTHER" id="PTHR23208">
    <property type="entry name" value="LYSOZYME PROTEIN"/>
    <property type="match status" value="1"/>
</dbReference>
<dbReference type="SUPFAM" id="SSF51445">
    <property type="entry name" value="(Trans)glycosidases"/>
    <property type="match status" value="1"/>
</dbReference>
<evidence type="ECO:0000256" key="3">
    <source>
        <dbReference type="SAM" id="SignalP"/>
    </source>
</evidence>
<evidence type="ECO:0000313" key="4">
    <source>
        <dbReference type="EMBL" id="KAK5983331.1"/>
    </source>
</evidence>
<evidence type="ECO:0000256" key="1">
    <source>
        <dbReference type="ARBA" id="ARBA00010646"/>
    </source>
</evidence>
<dbReference type="AlphaFoldDB" id="A0AAN8FNA9"/>
<feature type="chain" id="PRO_5042887008" evidence="3">
    <location>
        <begin position="18"/>
        <end position="281"/>
    </location>
</feature>
<dbReference type="Gene3D" id="3.20.20.80">
    <property type="entry name" value="Glycosidases"/>
    <property type="match status" value="1"/>
</dbReference>
<dbReference type="PROSITE" id="PS51904">
    <property type="entry name" value="GLYCOSYL_HYDROL_F25_2"/>
    <property type="match status" value="1"/>
</dbReference>
<dbReference type="Proteomes" id="UP001331761">
    <property type="component" value="Unassembled WGS sequence"/>
</dbReference>
<dbReference type="InterPro" id="IPR051595">
    <property type="entry name" value="GH25_Enzymes"/>
</dbReference>
<dbReference type="GO" id="GO:0003796">
    <property type="term" value="F:lysozyme activity"/>
    <property type="evidence" value="ECO:0007669"/>
    <property type="project" value="InterPro"/>
</dbReference>
<dbReference type="GO" id="GO:0007165">
    <property type="term" value="P:signal transduction"/>
    <property type="evidence" value="ECO:0007669"/>
    <property type="project" value="TreeGrafter"/>
</dbReference>
<comment type="caution">
    <text evidence="4">The sequence shown here is derived from an EMBL/GenBank/DDBJ whole genome shotgun (WGS) entry which is preliminary data.</text>
</comment>
<feature type="signal peptide" evidence="3">
    <location>
        <begin position="1"/>
        <end position="17"/>
    </location>
</feature>